<proteinExistence type="predicted"/>
<dbReference type="InterPro" id="IPR016161">
    <property type="entry name" value="Ald_DH/histidinol_DH"/>
</dbReference>
<evidence type="ECO:0000256" key="2">
    <source>
        <dbReference type="ARBA" id="ARBA00023027"/>
    </source>
</evidence>
<protein>
    <submittedName>
        <fullName evidence="4">Aldehyde dehydrogenase family protein</fullName>
    </submittedName>
</protein>
<evidence type="ECO:0000313" key="5">
    <source>
        <dbReference type="Proteomes" id="UP000601789"/>
    </source>
</evidence>
<organism evidence="4 5">
    <name type="scientific">Aquamicrobium zhengzhouense</name>
    <dbReference type="NCBI Taxonomy" id="2781738"/>
    <lineage>
        <taxon>Bacteria</taxon>
        <taxon>Pseudomonadati</taxon>
        <taxon>Pseudomonadota</taxon>
        <taxon>Alphaproteobacteria</taxon>
        <taxon>Hyphomicrobiales</taxon>
        <taxon>Phyllobacteriaceae</taxon>
        <taxon>Aquamicrobium</taxon>
    </lineage>
</organism>
<dbReference type="EMBL" id="JADGMQ010000015">
    <property type="protein sequence ID" value="MBI1622300.1"/>
    <property type="molecule type" value="Genomic_DNA"/>
</dbReference>
<accession>A0ABS0SI58</accession>
<dbReference type="Gene3D" id="3.40.605.10">
    <property type="entry name" value="Aldehyde Dehydrogenase, Chain A, domain 1"/>
    <property type="match status" value="1"/>
</dbReference>
<dbReference type="CDD" id="cd07130">
    <property type="entry name" value="ALDH_F7_AASADH"/>
    <property type="match status" value="1"/>
</dbReference>
<dbReference type="Gene3D" id="3.40.309.10">
    <property type="entry name" value="Aldehyde Dehydrogenase, Chain A, domain 2"/>
    <property type="match status" value="1"/>
</dbReference>
<sequence length="506" mass="53669">MTQAVDVKQEAAAILDRLGVERDAWTGGEMASSSPVTGEEIARLKVTSDTSAAIEAAHAAFLEWRLVPAPRRGELVRLLGEELRAAKADLGRLVSLEAGKITSEGLGEVQEMIDICDFAVGLSRQLYGLTIATERPGHRMMETWHPLGVVGIISAFNFPVAVWSWNAALALVCGNSIVWKPSEKTPLTALASQAILERAIARFGEAPKGLSTLLIGDRAVGEALVDHPKVALVSATGSTRMGREVGPRLAKRFARAILELGGNNGGIVCPSADLDMTLRAVAFGAMGTAGQRCTTLRRLFVHVDVYDQLVPRLKKAYESVSVGNPLETSALVGPLIDKAAFDGMQKALEAARAAGGVVTGGERVREAGKDEAFYVRPALVEMPEQAGPVLEETFAPILYVMRYSDFDEALRLHNAVAAGLSSSIFTLNMQEAERFLAADGSDCGIANVNIGTSGAEIGGAFGGEKETGGGRESGSDAWKAYMRRATNTVNYSKALPLAQGVSFDID</sequence>
<name>A0ABS0SI58_9HYPH</name>
<feature type="domain" description="Aldehyde dehydrogenase" evidence="3">
    <location>
        <begin position="29"/>
        <end position="484"/>
    </location>
</feature>
<evidence type="ECO:0000313" key="4">
    <source>
        <dbReference type="EMBL" id="MBI1622300.1"/>
    </source>
</evidence>
<dbReference type="PANTHER" id="PTHR43521:SF1">
    <property type="entry name" value="ALPHA-AMINOADIPIC SEMIALDEHYDE DEHYDROGENASE"/>
    <property type="match status" value="1"/>
</dbReference>
<reference evidence="4 5" key="1">
    <citation type="submission" date="2020-10" db="EMBL/GenBank/DDBJ databases">
        <title>Aquamicrobium zhengzhouensis sp. nov., a exopolysaccharide producing bacterium isolated from farmland soil.</title>
        <authorList>
            <person name="Wang X."/>
        </authorList>
    </citation>
    <scope>NUCLEOTIDE SEQUENCE [LARGE SCALE GENOMIC DNA]</scope>
    <source>
        <strain evidence="5">cd-1</strain>
    </source>
</reference>
<evidence type="ECO:0000259" key="3">
    <source>
        <dbReference type="Pfam" id="PF00171"/>
    </source>
</evidence>
<dbReference type="InterPro" id="IPR016163">
    <property type="entry name" value="Ald_DH_C"/>
</dbReference>
<dbReference type="SUPFAM" id="SSF53720">
    <property type="entry name" value="ALDH-like"/>
    <property type="match status" value="1"/>
</dbReference>
<keyword evidence="2" id="KW-0520">NAD</keyword>
<dbReference type="RefSeq" id="WP_198477841.1">
    <property type="nucleotide sequence ID" value="NZ_JADGMQ010000015.1"/>
</dbReference>
<dbReference type="Proteomes" id="UP000601789">
    <property type="component" value="Unassembled WGS sequence"/>
</dbReference>
<gene>
    <name evidence="4" type="ORF">IOD40_16685</name>
</gene>
<keyword evidence="5" id="KW-1185">Reference proteome</keyword>
<dbReference type="PANTHER" id="PTHR43521">
    <property type="entry name" value="ALPHA-AMINOADIPIC SEMIALDEHYDE DEHYDROGENASE"/>
    <property type="match status" value="1"/>
</dbReference>
<dbReference type="InterPro" id="IPR044638">
    <property type="entry name" value="ALDH7A1-like"/>
</dbReference>
<comment type="caution">
    <text evidence="4">The sequence shown here is derived from an EMBL/GenBank/DDBJ whole genome shotgun (WGS) entry which is preliminary data.</text>
</comment>
<dbReference type="Pfam" id="PF00171">
    <property type="entry name" value="Aldedh"/>
    <property type="match status" value="1"/>
</dbReference>
<dbReference type="InterPro" id="IPR016162">
    <property type="entry name" value="Ald_DH_N"/>
</dbReference>
<evidence type="ECO:0000256" key="1">
    <source>
        <dbReference type="ARBA" id="ARBA00023002"/>
    </source>
</evidence>
<dbReference type="InterPro" id="IPR015590">
    <property type="entry name" value="Aldehyde_DH_dom"/>
</dbReference>
<keyword evidence="1" id="KW-0560">Oxidoreductase</keyword>